<comment type="caution">
    <text evidence="1">The sequence shown here is derived from an EMBL/GenBank/DDBJ whole genome shotgun (WGS) entry which is preliminary data.</text>
</comment>
<evidence type="ECO:0000313" key="2">
    <source>
        <dbReference type="Proteomes" id="UP001229346"/>
    </source>
</evidence>
<protein>
    <submittedName>
        <fullName evidence="1">Uncharacterized protein</fullName>
    </submittedName>
</protein>
<keyword evidence="2" id="KW-1185">Reference proteome</keyword>
<gene>
    <name evidence="1" type="ORF">J2T15_004029</name>
</gene>
<accession>A0ABT9U4S9</accession>
<dbReference type="Proteomes" id="UP001229346">
    <property type="component" value="Unassembled WGS sequence"/>
</dbReference>
<organism evidence="1 2">
    <name type="scientific">Paenibacillus harenae</name>
    <dbReference type="NCBI Taxonomy" id="306543"/>
    <lineage>
        <taxon>Bacteria</taxon>
        <taxon>Bacillati</taxon>
        <taxon>Bacillota</taxon>
        <taxon>Bacilli</taxon>
        <taxon>Bacillales</taxon>
        <taxon>Paenibacillaceae</taxon>
        <taxon>Paenibacillus</taxon>
    </lineage>
</organism>
<evidence type="ECO:0000313" key="1">
    <source>
        <dbReference type="EMBL" id="MDQ0114573.1"/>
    </source>
</evidence>
<proteinExistence type="predicted"/>
<reference evidence="1 2" key="1">
    <citation type="submission" date="2023-07" db="EMBL/GenBank/DDBJ databases">
        <title>Sorghum-associated microbial communities from plants grown in Nebraska, USA.</title>
        <authorList>
            <person name="Schachtman D."/>
        </authorList>
    </citation>
    <scope>NUCLEOTIDE SEQUENCE [LARGE SCALE GENOMIC DNA]</scope>
    <source>
        <strain evidence="1 2">CC482</strain>
    </source>
</reference>
<dbReference type="EMBL" id="JAUSSU010000008">
    <property type="protein sequence ID" value="MDQ0114573.1"/>
    <property type="molecule type" value="Genomic_DNA"/>
</dbReference>
<name>A0ABT9U4S9_PAEHA</name>
<sequence>MRIWVAGETEPLEVRVNALPVPVCPIAQPGKLLYQWVPSISLLSVPESAVPPRYGDSTINWATAPS</sequence>